<reference evidence="1" key="1">
    <citation type="submission" date="2021-06" db="EMBL/GenBank/DDBJ databases">
        <authorList>
            <person name="Kallberg Y."/>
            <person name="Tangrot J."/>
            <person name="Rosling A."/>
        </authorList>
    </citation>
    <scope>NUCLEOTIDE SEQUENCE</scope>
    <source>
        <strain evidence="1">AU212A</strain>
    </source>
</reference>
<organism evidence="1 2">
    <name type="scientific">Scutellospora calospora</name>
    <dbReference type="NCBI Taxonomy" id="85575"/>
    <lineage>
        <taxon>Eukaryota</taxon>
        <taxon>Fungi</taxon>
        <taxon>Fungi incertae sedis</taxon>
        <taxon>Mucoromycota</taxon>
        <taxon>Glomeromycotina</taxon>
        <taxon>Glomeromycetes</taxon>
        <taxon>Diversisporales</taxon>
        <taxon>Gigasporaceae</taxon>
        <taxon>Scutellospora</taxon>
    </lineage>
</organism>
<comment type="caution">
    <text evidence="1">The sequence shown here is derived from an EMBL/GenBank/DDBJ whole genome shotgun (WGS) entry which is preliminary data.</text>
</comment>
<evidence type="ECO:0000313" key="2">
    <source>
        <dbReference type="Proteomes" id="UP000789860"/>
    </source>
</evidence>
<gene>
    <name evidence="1" type="ORF">SCALOS_LOCUS9529</name>
</gene>
<accession>A0ACA9NT31</accession>
<keyword evidence="2" id="KW-1185">Reference proteome</keyword>
<feature type="non-terminal residue" evidence="1">
    <location>
        <position position="53"/>
    </location>
</feature>
<sequence length="53" mass="5696">MTYLVNHFAIHNRIGLNITVIAVIITCSQDVIGGASTGTYQWGVAHRAVNKAV</sequence>
<dbReference type="EMBL" id="CAJVPM010030030">
    <property type="protein sequence ID" value="CAG8675362.1"/>
    <property type="molecule type" value="Genomic_DNA"/>
</dbReference>
<proteinExistence type="predicted"/>
<protein>
    <submittedName>
        <fullName evidence="1">5189_t:CDS:1</fullName>
    </submittedName>
</protein>
<evidence type="ECO:0000313" key="1">
    <source>
        <dbReference type="EMBL" id="CAG8675362.1"/>
    </source>
</evidence>
<name>A0ACA9NT31_9GLOM</name>
<dbReference type="Proteomes" id="UP000789860">
    <property type="component" value="Unassembled WGS sequence"/>
</dbReference>